<organism evidence="8 9">
    <name type="scientific">Brassica campestris</name>
    <name type="common">Field mustard</name>
    <dbReference type="NCBI Taxonomy" id="3711"/>
    <lineage>
        <taxon>Eukaryota</taxon>
        <taxon>Viridiplantae</taxon>
        <taxon>Streptophyta</taxon>
        <taxon>Embryophyta</taxon>
        <taxon>Tracheophyta</taxon>
        <taxon>Spermatophyta</taxon>
        <taxon>Magnoliopsida</taxon>
        <taxon>eudicotyledons</taxon>
        <taxon>Gunneridae</taxon>
        <taxon>Pentapetalae</taxon>
        <taxon>rosids</taxon>
        <taxon>malvids</taxon>
        <taxon>Brassicales</taxon>
        <taxon>Brassicaceae</taxon>
        <taxon>Brassiceae</taxon>
        <taxon>Brassica</taxon>
    </lineage>
</organism>
<comment type="similarity">
    <text evidence="7">Belongs to the DVL/RTFL small polypeptides family.</text>
</comment>
<dbReference type="InterPro" id="IPR052692">
    <property type="entry name" value="DVL_RTFL_polypeptides"/>
</dbReference>
<dbReference type="GO" id="GO:0008285">
    <property type="term" value="P:negative regulation of cell population proliferation"/>
    <property type="evidence" value="ECO:0007669"/>
    <property type="project" value="InterPro"/>
</dbReference>
<evidence type="ECO:0000313" key="9">
    <source>
        <dbReference type="Proteomes" id="UP000264353"/>
    </source>
</evidence>
<evidence type="ECO:0000256" key="4">
    <source>
        <dbReference type="ARBA" id="ARBA00022692"/>
    </source>
</evidence>
<dbReference type="PANTHER" id="PTHR47596:SF9">
    <property type="entry name" value="SMALL POLYPEPTIDE DEVIL 15-RELATED"/>
    <property type="match status" value="1"/>
</dbReference>
<evidence type="ECO:0000256" key="3">
    <source>
        <dbReference type="ARBA" id="ARBA00022475"/>
    </source>
</evidence>
<keyword evidence="6" id="KW-0472">Membrane</keyword>
<evidence type="ECO:0000256" key="1">
    <source>
        <dbReference type="ARBA" id="ARBA00004162"/>
    </source>
</evidence>
<dbReference type="Pfam" id="PF08137">
    <property type="entry name" value="DVL"/>
    <property type="match status" value="1"/>
</dbReference>
<accession>A0A398APW6</accession>
<comment type="subcellular location">
    <subcellularLocation>
        <location evidence="1">Cell membrane</location>
        <topology evidence="1">Single-pass membrane protein</topology>
    </subcellularLocation>
</comment>
<keyword evidence="2" id="KW-0217">Developmental protein</keyword>
<protein>
    <submittedName>
        <fullName evidence="8">Uncharacterized protein</fullName>
    </submittedName>
</protein>
<name>A0A398APW6_BRACM</name>
<gene>
    <name evidence="8" type="ORF">BRARA_A02425</name>
</gene>
<dbReference type="PANTHER" id="PTHR47596">
    <property type="entry name" value="DVL13"/>
    <property type="match status" value="1"/>
</dbReference>
<dbReference type="EMBL" id="CM010628">
    <property type="protein sequence ID" value="RID79711.1"/>
    <property type="molecule type" value="Genomic_DNA"/>
</dbReference>
<evidence type="ECO:0000256" key="2">
    <source>
        <dbReference type="ARBA" id="ARBA00022473"/>
    </source>
</evidence>
<reference evidence="8 9" key="1">
    <citation type="submission" date="2018-06" db="EMBL/GenBank/DDBJ databases">
        <title>WGS assembly of Brassica rapa FPsc.</title>
        <authorList>
            <person name="Bowman J."/>
            <person name="Kohchi T."/>
            <person name="Yamato K."/>
            <person name="Jenkins J."/>
            <person name="Shu S."/>
            <person name="Ishizaki K."/>
            <person name="Yamaoka S."/>
            <person name="Nishihama R."/>
            <person name="Nakamura Y."/>
            <person name="Berger F."/>
            <person name="Adam C."/>
            <person name="Aki S."/>
            <person name="Althoff F."/>
            <person name="Araki T."/>
            <person name="Arteaga-Vazquez M."/>
            <person name="Balasubrmanian S."/>
            <person name="Bauer D."/>
            <person name="Boehm C."/>
            <person name="Briginshaw L."/>
            <person name="Caballero-Perez J."/>
            <person name="Catarino B."/>
            <person name="Chen F."/>
            <person name="Chiyoda S."/>
            <person name="Chovatia M."/>
            <person name="Davies K."/>
            <person name="Delmans M."/>
            <person name="Demura T."/>
            <person name="Dierschke T."/>
            <person name="Dolan L."/>
            <person name="Dorantes-Acosta A."/>
            <person name="Eklund D."/>
            <person name="Florent S."/>
            <person name="Flores-Sandoval E."/>
            <person name="Fujiyama A."/>
            <person name="Fukuzawa H."/>
            <person name="Galik B."/>
            <person name="Grimanelli D."/>
            <person name="Grimwood J."/>
            <person name="Grossniklaus U."/>
            <person name="Hamada T."/>
            <person name="Haseloff J."/>
            <person name="Hetherington A."/>
            <person name="Higo A."/>
            <person name="Hirakawa Y."/>
            <person name="Hundley H."/>
            <person name="Ikeda Y."/>
            <person name="Inoue K."/>
            <person name="Inoue S."/>
            <person name="Ishida S."/>
            <person name="Jia Q."/>
            <person name="Kakita M."/>
            <person name="Kanazawa T."/>
            <person name="Kawai Y."/>
            <person name="Kawashima T."/>
            <person name="Kennedy M."/>
            <person name="Kinose K."/>
            <person name="Kinoshita T."/>
            <person name="Kohara Y."/>
            <person name="Koide E."/>
            <person name="Komatsu K."/>
            <person name="Kopischke S."/>
            <person name="Kubo M."/>
            <person name="Kyozuka J."/>
            <person name="Lagercrantz U."/>
            <person name="Lin S."/>
            <person name="Lindquist E."/>
            <person name="Lipzen A."/>
            <person name="Lu C."/>
            <person name="Luna E."/>
            <person name="Martienssen R."/>
            <person name="Minamino N."/>
            <person name="Mizutani M."/>
            <person name="Mizutani M."/>
            <person name="Mochizuki N."/>
            <person name="Monte I."/>
            <person name="Mosher R."/>
            <person name="Nagasaki H."/>
            <person name="Nakagami H."/>
            <person name="Naramoto S."/>
            <person name="Nishitani K."/>
            <person name="Ohtani M."/>
            <person name="Okamoto T."/>
            <person name="Okumura M."/>
            <person name="Phillips J."/>
            <person name="Pollak B."/>
            <person name="Reinders A."/>
            <person name="Roevekamp M."/>
            <person name="Sano R."/>
            <person name="Sawa S."/>
            <person name="Schmid M."/>
            <person name="Shirakawa M."/>
            <person name="Solano R."/>
            <person name="Spunde A."/>
            <person name="Suetsugu N."/>
            <person name="Sugano S."/>
            <person name="Sugiyama A."/>
            <person name="Sun R."/>
            <person name="Suzuki Y."/>
            <person name="Takenaka M."/>
            <person name="Takezawa D."/>
            <person name="Tomogane H."/>
            <person name="Tsuzuki M."/>
            <person name="Ueda T."/>
            <person name="Umeda M."/>
            <person name="Ward J."/>
            <person name="Watanabe Y."/>
            <person name="Yazaki K."/>
            <person name="Yokoyama R."/>
            <person name="Yoshitake Y."/>
            <person name="Yotsui I."/>
            <person name="Zachgo S."/>
            <person name="Schmutz J."/>
        </authorList>
    </citation>
    <scope>NUCLEOTIDE SEQUENCE [LARGE SCALE GENOMIC DNA]</scope>
    <source>
        <strain evidence="9">cv. B-3</strain>
    </source>
</reference>
<dbReference type="Proteomes" id="UP000264353">
    <property type="component" value="Chromosome A1"/>
</dbReference>
<evidence type="ECO:0000313" key="8">
    <source>
        <dbReference type="EMBL" id="RID79711.1"/>
    </source>
</evidence>
<evidence type="ECO:0000256" key="5">
    <source>
        <dbReference type="ARBA" id="ARBA00022989"/>
    </source>
</evidence>
<dbReference type="AlphaFoldDB" id="A0A398APW6"/>
<dbReference type="InterPro" id="IPR012552">
    <property type="entry name" value="DVL"/>
</dbReference>
<dbReference type="GO" id="GO:0005886">
    <property type="term" value="C:plasma membrane"/>
    <property type="evidence" value="ECO:0007669"/>
    <property type="project" value="UniProtKB-SubCell"/>
</dbReference>
<keyword evidence="5" id="KW-1133">Transmembrane helix</keyword>
<evidence type="ECO:0000256" key="7">
    <source>
        <dbReference type="ARBA" id="ARBA00024340"/>
    </source>
</evidence>
<evidence type="ECO:0000256" key="6">
    <source>
        <dbReference type="ARBA" id="ARBA00023136"/>
    </source>
</evidence>
<keyword evidence="3" id="KW-1003">Cell membrane</keyword>
<proteinExistence type="inferred from homology"/>
<keyword evidence="4" id="KW-0812">Transmembrane</keyword>
<sequence>MDVKKLRNFTKDDSILQTMHLSCSSSSSKHVLARSFSTKTSPSPSSKSLFKRSFSTKTLSSPSPESQFTRSFSTKALSSSSSSDPTFRWSFSTKPKTSKSLFDLSKNSSTKCSSDLSSKSSLSRCLSQKGASVTQKWCRVAKEHKSRLYIIKRCVLMLVCWHKHS</sequence>
<dbReference type="GO" id="GO:0048367">
    <property type="term" value="P:shoot system development"/>
    <property type="evidence" value="ECO:0007669"/>
    <property type="project" value="UniProtKB-ARBA"/>
</dbReference>